<dbReference type="EMBL" id="SMTL01000003">
    <property type="protein sequence ID" value="TDK35162.1"/>
    <property type="molecule type" value="Genomic_DNA"/>
</dbReference>
<feature type="transmembrane region" description="Helical" evidence="4">
    <location>
        <begin position="135"/>
        <end position="153"/>
    </location>
</feature>
<feature type="transmembrane region" description="Helical" evidence="4">
    <location>
        <begin position="76"/>
        <end position="96"/>
    </location>
</feature>
<feature type="transmembrane region" description="Helical" evidence="4">
    <location>
        <begin position="216"/>
        <end position="234"/>
    </location>
</feature>
<name>A0A4R5UH45_9HYPH</name>
<keyword evidence="1 4" id="KW-0812">Transmembrane</keyword>
<evidence type="ECO:0000313" key="5">
    <source>
        <dbReference type="EMBL" id="TDK35162.1"/>
    </source>
</evidence>
<feature type="transmembrane region" description="Helical" evidence="4">
    <location>
        <begin position="307"/>
        <end position="332"/>
    </location>
</feature>
<dbReference type="InterPro" id="IPR036259">
    <property type="entry name" value="MFS_trans_sf"/>
</dbReference>
<keyword evidence="3 4" id="KW-0472">Membrane</keyword>
<evidence type="ECO:0000313" key="6">
    <source>
        <dbReference type="Proteomes" id="UP000295238"/>
    </source>
</evidence>
<evidence type="ECO:0000256" key="4">
    <source>
        <dbReference type="SAM" id="Phobius"/>
    </source>
</evidence>
<gene>
    <name evidence="5" type="primary">arsK</name>
    <name evidence="5" type="ORF">E2F50_12920</name>
</gene>
<sequence>MTARLPTGAIAALGVTQIIGYGTLYYSFSILAPDMAASLAWSQEWIFGALSIALLVGGLTAPWLGVLIDRIGAGRVMTIGSAVAAAALVACAYAPGKGAFTVTLVAIEVAANLVQYGAAFALLVQLRPAVAQQSITYLTLIAGFASTIFWPITTALHAQLSWQNVYLVFAGLNLLVCLPLHAWLSYGLTVSRREAATNPATPVAGSLAPSHRRMGFILMTTAFAVQYLASASVLVHMVPLLAGLGLGTTAALVGTLFGPSQVASRLINMLFGIRLDALHLAMISAALIPAGTLVLELTAPSVSGAMLFAVIFGMGNGLLSIVTGTLPLALFGSEGYGKLQGKMMAARLIVSASAPFVMALAMEWLGISLSLAAIVALGLLALALFIVLGRFRRNGSHRKE</sequence>
<feature type="transmembrane region" description="Helical" evidence="4">
    <location>
        <begin position="102"/>
        <end position="123"/>
    </location>
</feature>
<feature type="transmembrane region" description="Helical" evidence="4">
    <location>
        <begin position="45"/>
        <end position="64"/>
    </location>
</feature>
<feature type="transmembrane region" description="Helical" evidence="4">
    <location>
        <begin position="165"/>
        <end position="184"/>
    </location>
</feature>
<dbReference type="RefSeq" id="WP_133316585.1">
    <property type="nucleotide sequence ID" value="NZ_SMTL01000003.1"/>
</dbReference>
<protein>
    <submittedName>
        <fullName evidence="5">Arsenite efflux MFS transporter ArsK</fullName>
    </submittedName>
</protein>
<feature type="transmembrane region" description="Helical" evidence="4">
    <location>
        <begin position="367"/>
        <end position="389"/>
    </location>
</feature>
<evidence type="ECO:0000256" key="3">
    <source>
        <dbReference type="ARBA" id="ARBA00023136"/>
    </source>
</evidence>
<comment type="caution">
    <text evidence="5">The sequence shown here is derived from an EMBL/GenBank/DDBJ whole genome shotgun (WGS) entry which is preliminary data.</text>
</comment>
<dbReference type="Pfam" id="PF07690">
    <property type="entry name" value="MFS_1"/>
    <property type="match status" value="1"/>
</dbReference>
<accession>A0A4R5UH45</accession>
<dbReference type="OrthoDB" id="7200137at2"/>
<evidence type="ECO:0000256" key="1">
    <source>
        <dbReference type="ARBA" id="ARBA00022692"/>
    </source>
</evidence>
<keyword evidence="6" id="KW-1185">Reference proteome</keyword>
<feature type="transmembrane region" description="Helical" evidence="4">
    <location>
        <begin position="344"/>
        <end position="361"/>
    </location>
</feature>
<dbReference type="GO" id="GO:0022857">
    <property type="term" value="F:transmembrane transporter activity"/>
    <property type="evidence" value="ECO:0007669"/>
    <property type="project" value="InterPro"/>
</dbReference>
<dbReference type="InterPro" id="IPR011701">
    <property type="entry name" value="MFS"/>
</dbReference>
<dbReference type="AlphaFoldDB" id="A0A4R5UH45"/>
<dbReference type="Gene3D" id="1.20.1250.20">
    <property type="entry name" value="MFS general substrate transporter like domains"/>
    <property type="match status" value="1"/>
</dbReference>
<reference evidence="5 6" key="1">
    <citation type="submission" date="2019-03" db="EMBL/GenBank/DDBJ databases">
        <title>Rhizobium sp. nov., an bacterium isolated from biocrust in Mu Us Desert.</title>
        <authorList>
            <person name="Lixiong L."/>
        </authorList>
    </citation>
    <scope>NUCLEOTIDE SEQUENCE [LARGE SCALE GENOMIC DNA]</scope>
    <source>
        <strain evidence="5 6">SPY-1</strain>
    </source>
</reference>
<feature type="transmembrane region" description="Helical" evidence="4">
    <location>
        <begin position="240"/>
        <end position="257"/>
    </location>
</feature>
<dbReference type="NCBIfam" id="NF033733">
    <property type="entry name" value="MFS_ArsK"/>
    <property type="match status" value="1"/>
</dbReference>
<feature type="transmembrane region" description="Helical" evidence="4">
    <location>
        <begin position="7"/>
        <end position="25"/>
    </location>
</feature>
<organism evidence="5 6">
    <name type="scientific">Rhizobium deserti</name>
    <dbReference type="NCBI Taxonomy" id="2547961"/>
    <lineage>
        <taxon>Bacteria</taxon>
        <taxon>Pseudomonadati</taxon>
        <taxon>Pseudomonadota</taxon>
        <taxon>Alphaproteobacteria</taxon>
        <taxon>Hyphomicrobiales</taxon>
        <taxon>Rhizobiaceae</taxon>
        <taxon>Rhizobium/Agrobacterium group</taxon>
        <taxon>Rhizobium</taxon>
    </lineage>
</organism>
<keyword evidence="2 4" id="KW-1133">Transmembrane helix</keyword>
<feature type="transmembrane region" description="Helical" evidence="4">
    <location>
        <begin position="277"/>
        <end position="295"/>
    </location>
</feature>
<dbReference type="SUPFAM" id="SSF103473">
    <property type="entry name" value="MFS general substrate transporter"/>
    <property type="match status" value="1"/>
</dbReference>
<proteinExistence type="predicted"/>
<dbReference type="Proteomes" id="UP000295238">
    <property type="component" value="Unassembled WGS sequence"/>
</dbReference>
<evidence type="ECO:0000256" key="2">
    <source>
        <dbReference type="ARBA" id="ARBA00022989"/>
    </source>
</evidence>